<dbReference type="HAMAP" id="MF_00147_B">
    <property type="entry name" value="TIM_B"/>
    <property type="match status" value="1"/>
</dbReference>
<evidence type="ECO:0000256" key="7">
    <source>
        <dbReference type="ARBA" id="ARBA00023152"/>
    </source>
</evidence>
<comment type="subcellular location">
    <subcellularLocation>
        <location evidence="9 10">Cytoplasm</location>
    </subcellularLocation>
</comment>
<dbReference type="InterPro" id="IPR013785">
    <property type="entry name" value="Aldolase_TIM"/>
</dbReference>
<dbReference type="AlphaFoldDB" id="A0A095Z6M7"/>
<dbReference type="InterPro" id="IPR020861">
    <property type="entry name" value="Triosephosphate_isomerase_AS"/>
</dbReference>
<dbReference type="GO" id="GO:0006096">
    <property type="term" value="P:glycolytic process"/>
    <property type="evidence" value="ECO:0007669"/>
    <property type="project" value="UniProtKB-UniRule"/>
</dbReference>
<comment type="function">
    <text evidence="9">Involved in the gluconeogenesis. Catalyzes stereospecifically the conversion of dihydroxyacetone phosphate (DHAP) to D-glyceraldehyde-3-phosphate (G3P).</text>
</comment>
<comment type="pathway">
    <text evidence="1 9 10">Carbohydrate degradation; glycolysis; D-glyceraldehyde 3-phosphate from glycerone phosphate: step 1/1.</text>
</comment>
<reference evidence="11 12" key="1">
    <citation type="submission" date="2014-07" db="EMBL/GenBank/DDBJ databases">
        <authorList>
            <person name="McCorrison J."/>
            <person name="Sanka R."/>
            <person name="Torralba M."/>
            <person name="Gillis M."/>
            <person name="Haft D.H."/>
            <person name="Methe B."/>
            <person name="Sutton G."/>
            <person name="Nelson K.E."/>
        </authorList>
    </citation>
    <scope>NUCLEOTIDE SEQUENCE [LARGE SCALE GENOMIC DNA]</scope>
    <source>
        <strain evidence="11 12">S7-1-13</strain>
    </source>
</reference>
<dbReference type="EMBL" id="JRMW01000033">
    <property type="protein sequence ID" value="KGF04144.1"/>
    <property type="molecule type" value="Genomic_DNA"/>
</dbReference>
<feature type="active site" description="Proton acceptor" evidence="9">
    <location>
        <position position="166"/>
    </location>
</feature>
<proteinExistence type="inferred from homology"/>
<keyword evidence="7 9" id="KW-0324">Glycolysis</keyword>
<evidence type="ECO:0000256" key="1">
    <source>
        <dbReference type="ARBA" id="ARBA00004680"/>
    </source>
</evidence>
<feature type="binding site" evidence="9">
    <location>
        <begin position="233"/>
        <end position="234"/>
    </location>
    <ligand>
        <name>substrate</name>
    </ligand>
</feature>
<evidence type="ECO:0000256" key="3">
    <source>
        <dbReference type="ARBA" id="ARBA00011940"/>
    </source>
</evidence>
<dbReference type="SUPFAM" id="SSF51351">
    <property type="entry name" value="Triosephosphate isomerase (TIM)"/>
    <property type="match status" value="1"/>
</dbReference>
<protein>
    <recommendedName>
        <fullName evidence="4 9">Triosephosphate isomerase</fullName>
        <shortName evidence="9">TIM</shortName>
        <shortName evidence="9">TPI</shortName>
        <ecNumber evidence="3 9">5.3.1.1</ecNumber>
    </recommendedName>
    <alternativeName>
        <fullName evidence="9">Triose-phosphate isomerase</fullName>
    </alternativeName>
</protein>
<dbReference type="GO" id="GO:0006094">
    <property type="term" value="P:gluconeogenesis"/>
    <property type="evidence" value="ECO:0007669"/>
    <property type="project" value="UniProtKB-UniRule"/>
</dbReference>
<name>A0A095Z6M7_9FIRM</name>
<dbReference type="PROSITE" id="PS51440">
    <property type="entry name" value="TIM_2"/>
    <property type="match status" value="1"/>
</dbReference>
<evidence type="ECO:0000256" key="8">
    <source>
        <dbReference type="ARBA" id="ARBA00023235"/>
    </source>
</evidence>
<evidence type="ECO:0000256" key="9">
    <source>
        <dbReference type="HAMAP-Rule" id="MF_00147"/>
    </source>
</evidence>
<evidence type="ECO:0000256" key="5">
    <source>
        <dbReference type="ARBA" id="ARBA00022432"/>
    </source>
</evidence>
<dbReference type="CDD" id="cd00311">
    <property type="entry name" value="TIM"/>
    <property type="match status" value="1"/>
</dbReference>
<dbReference type="InterPro" id="IPR022896">
    <property type="entry name" value="TrioseP_Isoase_bac/euk"/>
</dbReference>
<comment type="caution">
    <text evidence="11">The sequence shown here is derived from an EMBL/GenBank/DDBJ whole genome shotgun (WGS) entry which is preliminary data.</text>
</comment>
<organism evidence="11 12">
    <name type="scientific">Anaerococcus lactolyticus S7-1-13</name>
    <dbReference type="NCBI Taxonomy" id="1284686"/>
    <lineage>
        <taxon>Bacteria</taxon>
        <taxon>Bacillati</taxon>
        <taxon>Bacillota</taxon>
        <taxon>Tissierellia</taxon>
        <taxon>Tissierellales</taxon>
        <taxon>Peptoniphilaceae</taxon>
        <taxon>Anaerococcus</taxon>
    </lineage>
</organism>
<dbReference type="NCBIfam" id="TIGR00419">
    <property type="entry name" value="tim"/>
    <property type="match status" value="1"/>
</dbReference>
<keyword evidence="6 9" id="KW-0963">Cytoplasm</keyword>
<sequence length="250" mass="27715">MRKPVIVGNWKMNKTPSEARVLLEEIKALDLDSSVEAGFCVPAIDLLVAQEVLEGTDINYGAENMYFEESGAFTGEISPLMLKDVKAKYVIIGHSERREYFKECDCLVNKKVKSALAHDLVPILCVGETLEEREENKHEAKVKDQLTKNLKDVSEADVEKVIIAYEPIWAIGTGKTASAEDADSMCGFIRNFIKESYSENASEKIRIQYGGSMKPSNVKELLAKENIDGGLIGGASLKASDFEQLVNFKK</sequence>
<dbReference type="PROSITE" id="PS00171">
    <property type="entry name" value="TIM_1"/>
    <property type="match status" value="1"/>
</dbReference>
<feature type="binding site" evidence="9">
    <location>
        <position position="172"/>
    </location>
    <ligand>
        <name>substrate</name>
    </ligand>
</feature>
<evidence type="ECO:0000256" key="10">
    <source>
        <dbReference type="RuleBase" id="RU363013"/>
    </source>
</evidence>
<dbReference type="InterPro" id="IPR035990">
    <property type="entry name" value="TIM_sf"/>
</dbReference>
<dbReference type="GO" id="GO:0005829">
    <property type="term" value="C:cytosol"/>
    <property type="evidence" value="ECO:0007669"/>
    <property type="project" value="TreeGrafter"/>
</dbReference>
<dbReference type="RefSeq" id="WP_037327563.1">
    <property type="nucleotide sequence ID" value="NZ_JRMW01000033.1"/>
</dbReference>
<dbReference type="eggNOG" id="COG0149">
    <property type="taxonomic scope" value="Bacteria"/>
</dbReference>
<keyword evidence="8 9" id="KW-0413">Isomerase</keyword>
<gene>
    <name evidence="9 11" type="primary">tpiA</name>
    <name evidence="11" type="ORF">HMPREF1630_04965</name>
</gene>
<dbReference type="Proteomes" id="UP000029579">
    <property type="component" value="Unassembled WGS sequence"/>
</dbReference>
<comment type="catalytic activity">
    <reaction evidence="9 10">
        <text>D-glyceraldehyde 3-phosphate = dihydroxyacetone phosphate</text>
        <dbReference type="Rhea" id="RHEA:18585"/>
        <dbReference type="ChEBI" id="CHEBI:57642"/>
        <dbReference type="ChEBI" id="CHEBI:59776"/>
        <dbReference type="EC" id="5.3.1.1"/>
    </reaction>
</comment>
<comment type="pathway">
    <text evidence="9 10">Carbohydrate biosynthesis; gluconeogenesis.</text>
</comment>
<evidence type="ECO:0000313" key="11">
    <source>
        <dbReference type="EMBL" id="KGF04144.1"/>
    </source>
</evidence>
<comment type="subunit">
    <text evidence="9 10">Homodimer.</text>
</comment>
<evidence type="ECO:0000256" key="4">
    <source>
        <dbReference type="ARBA" id="ARBA00019397"/>
    </source>
</evidence>
<feature type="binding site" evidence="9">
    <location>
        <position position="212"/>
    </location>
    <ligand>
        <name>substrate</name>
    </ligand>
</feature>
<dbReference type="GO" id="GO:0046166">
    <property type="term" value="P:glyceraldehyde-3-phosphate biosynthetic process"/>
    <property type="evidence" value="ECO:0007669"/>
    <property type="project" value="TreeGrafter"/>
</dbReference>
<dbReference type="FunFam" id="3.20.20.70:FF:000016">
    <property type="entry name" value="Triosephosphate isomerase"/>
    <property type="match status" value="1"/>
</dbReference>
<evidence type="ECO:0000256" key="6">
    <source>
        <dbReference type="ARBA" id="ARBA00022490"/>
    </source>
</evidence>
<dbReference type="GO" id="GO:0019563">
    <property type="term" value="P:glycerol catabolic process"/>
    <property type="evidence" value="ECO:0007669"/>
    <property type="project" value="TreeGrafter"/>
</dbReference>
<dbReference type="OrthoDB" id="9809429at2"/>
<dbReference type="PANTHER" id="PTHR21139">
    <property type="entry name" value="TRIOSEPHOSPHATE ISOMERASE"/>
    <property type="match status" value="1"/>
</dbReference>
<dbReference type="UniPathway" id="UPA00109">
    <property type="reaction ID" value="UER00189"/>
</dbReference>
<feature type="active site" description="Electrophile" evidence="9">
    <location>
        <position position="94"/>
    </location>
</feature>
<dbReference type="EC" id="5.3.1.1" evidence="3 9"/>
<keyword evidence="5 9" id="KW-0312">Gluconeogenesis</keyword>
<feature type="binding site" evidence="9">
    <location>
        <begin position="9"/>
        <end position="11"/>
    </location>
    <ligand>
        <name>substrate</name>
    </ligand>
</feature>
<dbReference type="UniPathway" id="UPA00138"/>
<comment type="similarity">
    <text evidence="2 9 10">Belongs to the triosephosphate isomerase family.</text>
</comment>
<evidence type="ECO:0000313" key="12">
    <source>
        <dbReference type="Proteomes" id="UP000029579"/>
    </source>
</evidence>
<evidence type="ECO:0000256" key="2">
    <source>
        <dbReference type="ARBA" id="ARBA00007422"/>
    </source>
</evidence>
<dbReference type="Gene3D" id="3.20.20.70">
    <property type="entry name" value="Aldolase class I"/>
    <property type="match status" value="1"/>
</dbReference>
<dbReference type="PANTHER" id="PTHR21139:SF42">
    <property type="entry name" value="TRIOSEPHOSPHATE ISOMERASE"/>
    <property type="match status" value="1"/>
</dbReference>
<accession>A0A095Z6M7</accession>
<dbReference type="GO" id="GO:0004807">
    <property type="term" value="F:triose-phosphate isomerase activity"/>
    <property type="evidence" value="ECO:0007669"/>
    <property type="project" value="UniProtKB-UniRule"/>
</dbReference>
<dbReference type="Pfam" id="PF00121">
    <property type="entry name" value="TIM"/>
    <property type="match status" value="1"/>
</dbReference>
<dbReference type="InterPro" id="IPR000652">
    <property type="entry name" value="Triosephosphate_isomerase"/>
</dbReference>